<dbReference type="AlphaFoldDB" id="A0A6P8HJB1"/>
<dbReference type="KEGG" id="aten:116289957"/>
<reference evidence="3" key="1">
    <citation type="submission" date="2025-08" db="UniProtKB">
        <authorList>
            <consortium name="RefSeq"/>
        </authorList>
    </citation>
    <scope>IDENTIFICATION</scope>
    <source>
        <tissue evidence="3">Tentacle</tissue>
    </source>
</reference>
<keyword evidence="2" id="KW-1185">Reference proteome</keyword>
<dbReference type="GO" id="GO:0008081">
    <property type="term" value="F:phosphoric diester hydrolase activity"/>
    <property type="evidence" value="ECO:0007669"/>
    <property type="project" value="InterPro"/>
</dbReference>
<dbReference type="OrthoDB" id="1046782at2759"/>
<dbReference type="InParanoid" id="A0A6P8HJB1"/>
<dbReference type="Proteomes" id="UP000515163">
    <property type="component" value="Unplaced"/>
</dbReference>
<sequence length="314" mass="35804">MSNDTVISNPSKWMEGLPAAKWNYPLQSLAIPGSHDSCSFSLRKDLEISPAESKWLKALAFLFGKRVKSIVYNWSVTQTYNAYQQLSSGVRYLDLRVALRPKDGMFRVVHGLYGAPLTEIMQQVKQFITECPKEIVILDFNHFYNMNQSDHLKFSNSIKSAFGKHLRPPGKQGVTVTLKELWDNHQNILVFYNNHEIVSQNKCFWSDSQIYSPWANTADTTTLLKFLNTETESHNLPKDAMHVAQALLSPNVSVLLGHLTSSLKDTLALKATALVTSWLNQIYGDKNHKFNIIIADFIEYDEYTSTVIKWNYCS</sequence>
<dbReference type="Gene3D" id="3.20.20.190">
    <property type="entry name" value="Phosphatidylinositol (PI) phosphodiesterase"/>
    <property type="match status" value="1"/>
</dbReference>
<dbReference type="GO" id="GO:0006629">
    <property type="term" value="P:lipid metabolic process"/>
    <property type="evidence" value="ECO:0007669"/>
    <property type="project" value="InterPro"/>
</dbReference>
<dbReference type="CDD" id="cd08616">
    <property type="entry name" value="PI-PLCXD1c"/>
    <property type="match status" value="1"/>
</dbReference>
<gene>
    <name evidence="3" type="primary">LOC116289957</name>
</gene>
<dbReference type="RefSeq" id="XP_031552772.1">
    <property type="nucleotide sequence ID" value="XM_031696912.1"/>
</dbReference>
<dbReference type="PANTHER" id="PTHR13593:SF113">
    <property type="entry name" value="SI:DKEY-266F7.9"/>
    <property type="match status" value="1"/>
</dbReference>
<protein>
    <submittedName>
        <fullName evidence="3">PI-PLC X domain-containing protein 3-like</fullName>
    </submittedName>
</protein>
<proteinExistence type="predicted"/>
<dbReference type="InterPro" id="IPR000909">
    <property type="entry name" value="PLipase_C_PInositol-sp_X_dom"/>
</dbReference>
<dbReference type="Pfam" id="PF00388">
    <property type="entry name" value="PI-PLC-X"/>
    <property type="match status" value="1"/>
</dbReference>
<dbReference type="InterPro" id="IPR051057">
    <property type="entry name" value="PI-PLC_domain"/>
</dbReference>
<dbReference type="FunCoup" id="A0A6P8HJB1">
    <property type="interactions" value="78"/>
</dbReference>
<evidence type="ECO:0000313" key="3">
    <source>
        <dbReference type="RefSeq" id="XP_031552772.1"/>
    </source>
</evidence>
<dbReference type="SMART" id="SM00148">
    <property type="entry name" value="PLCXc"/>
    <property type="match status" value="1"/>
</dbReference>
<dbReference type="InterPro" id="IPR042158">
    <property type="entry name" value="PLCXD1/2/3"/>
</dbReference>
<dbReference type="InterPro" id="IPR017946">
    <property type="entry name" value="PLC-like_Pdiesterase_TIM-brl"/>
</dbReference>
<dbReference type="SUPFAM" id="SSF51695">
    <property type="entry name" value="PLC-like phosphodiesterases"/>
    <property type="match status" value="1"/>
</dbReference>
<organism evidence="2 3">
    <name type="scientific">Actinia tenebrosa</name>
    <name type="common">Australian red waratah sea anemone</name>
    <dbReference type="NCBI Taxonomy" id="6105"/>
    <lineage>
        <taxon>Eukaryota</taxon>
        <taxon>Metazoa</taxon>
        <taxon>Cnidaria</taxon>
        <taxon>Anthozoa</taxon>
        <taxon>Hexacorallia</taxon>
        <taxon>Actiniaria</taxon>
        <taxon>Actiniidae</taxon>
        <taxon>Actinia</taxon>
    </lineage>
</organism>
<accession>A0A6P8HJB1</accession>
<evidence type="ECO:0000313" key="2">
    <source>
        <dbReference type="Proteomes" id="UP000515163"/>
    </source>
</evidence>
<dbReference type="PROSITE" id="PS50007">
    <property type="entry name" value="PIPLC_X_DOMAIN"/>
    <property type="match status" value="1"/>
</dbReference>
<name>A0A6P8HJB1_ACTTE</name>
<dbReference type="PANTHER" id="PTHR13593">
    <property type="match status" value="1"/>
</dbReference>
<feature type="domain" description="Phosphatidylinositol-specific phospholipase C X" evidence="1">
    <location>
        <begin position="23"/>
        <end position="193"/>
    </location>
</feature>
<evidence type="ECO:0000259" key="1">
    <source>
        <dbReference type="SMART" id="SM00148"/>
    </source>
</evidence>
<dbReference type="GeneID" id="116289957"/>